<dbReference type="InterPro" id="IPR036680">
    <property type="entry name" value="SPOR-like_sf"/>
</dbReference>
<organism evidence="4 5">
    <name type="scientific">Candidatus Sedimenticola endophacoides</name>
    <dbReference type="NCBI Taxonomy" id="2548426"/>
    <lineage>
        <taxon>Bacteria</taxon>
        <taxon>Pseudomonadati</taxon>
        <taxon>Pseudomonadota</taxon>
        <taxon>Gammaproteobacteria</taxon>
        <taxon>Chromatiales</taxon>
        <taxon>Sedimenticolaceae</taxon>
        <taxon>Sedimenticola</taxon>
    </lineage>
</organism>
<keyword evidence="2" id="KW-0732">Signal</keyword>
<proteinExistence type="predicted"/>
<dbReference type="InterPro" id="IPR006597">
    <property type="entry name" value="Sel1-like"/>
</dbReference>
<sequence>MHPTPTLAALLLLLLLPSQAPAVEPSPVTEGYRAYRDQQWELAHSLWLPEAQRGDPRAQFYLSRLYSEGLGAMASRQEAFEWLSRSAQSGFAPAQYSLGNLHKNGHWVNTDRQIASEWYALAAEQGHRQAQYELALLLLERGDPGNMETGINWLKRAAIRGDTAATRLLGELDIDPRAPRTRLSPEGMARIGILISSRTASPEQNDARRADTRTAPLGSTQRGDDTAKPADLTFPSAPPVPIPANGVDPSTQNVQPGNGGYTIQIATLSSPANRDATVARARAFGPIYLIPLQRNGEQWHGVAVGRYATREEAIAAADTIIGSGRFRNIRPLVRKLESLPLEAATESNPGVAPLPE</sequence>
<name>A0A6N4E846_9GAMM</name>
<dbReference type="Pfam" id="PF08238">
    <property type="entry name" value="Sel1"/>
    <property type="match status" value="3"/>
</dbReference>
<dbReference type="Proteomes" id="UP000250928">
    <property type="component" value="Unassembled WGS sequence"/>
</dbReference>
<dbReference type="Gene3D" id="3.30.70.1070">
    <property type="entry name" value="Sporulation related repeat"/>
    <property type="match status" value="1"/>
</dbReference>
<comment type="caution">
    <text evidence="4">The sequence shown here is derived from an EMBL/GenBank/DDBJ whole genome shotgun (WGS) entry which is preliminary data.</text>
</comment>
<dbReference type="InterPro" id="IPR011990">
    <property type="entry name" value="TPR-like_helical_dom_sf"/>
</dbReference>
<feature type="chain" id="PRO_5026649547" description="SPOR domain-containing protein" evidence="2">
    <location>
        <begin position="23"/>
        <end position="356"/>
    </location>
</feature>
<evidence type="ECO:0000313" key="5">
    <source>
        <dbReference type="Proteomes" id="UP000250928"/>
    </source>
</evidence>
<evidence type="ECO:0000313" key="4">
    <source>
        <dbReference type="EMBL" id="PUE05158.1"/>
    </source>
</evidence>
<evidence type="ECO:0000256" key="2">
    <source>
        <dbReference type="SAM" id="SignalP"/>
    </source>
</evidence>
<dbReference type="PANTHER" id="PTHR11102:SF160">
    <property type="entry name" value="ERAD-ASSOCIATED E3 UBIQUITIN-PROTEIN LIGASE COMPONENT HRD3"/>
    <property type="match status" value="1"/>
</dbReference>
<dbReference type="PANTHER" id="PTHR11102">
    <property type="entry name" value="SEL-1-LIKE PROTEIN"/>
    <property type="match status" value="1"/>
</dbReference>
<feature type="signal peptide" evidence="2">
    <location>
        <begin position="1"/>
        <end position="22"/>
    </location>
</feature>
<evidence type="ECO:0000256" key="1">
    <source>
        <dbReference type="SAM" id="MobiDB-lite"/>
    </source>
</evidence>
<dbReference type="SUPFAM" id="SSF110997">
    <property type="entry name" value="Sporulation related repeat"/>
    <property type="match status" value="1"/>
</dbReference>
<dbReference type="PROSITE" id="PS51724">
    <property type="entry name" value="SPOR"/>
    <property type="match status" value="1"/>
</dbReference>
<accession>A0A6N4E846</accession>
<evidence type="ECO:0000259" key="3">
    <source>
        <dbReference type="PROSITE" id="PS51724"/>
    </source>
</evidence>
<dbReference type="InterPro" id="IPR050767">
    <property type="entry name" value="Sel1_AlgK"/>
</dbReference>
<dbReference type="EMBL" id="PQCO01000095">
    <property type="protein sequence ID" value="PUE05158.1"/>
    <property type="molecule type" value="Genomic_DNA"/>
</dbReference>
<feature type="domain" description="SPOR" evidence="3">
    <location>
        <begin position="255"/>
        <end position="335"/>
    </location>
</feature>
<reference evidence="4 5" key="1">
    <citation type="submission" date="2018-01" db="EMBL/GenBank/DDBJ databases">
        <title>Novel co-symbiosis in the lucinid bivalve Phacoides pectinatus.</title>
        <authorList>
            <person name="Lim S.J."/>
            <person name="Davis B.G."/>
            <person name="Gill D.E."/>
            <person name="Engel A.S."/>
            <person name="Anderson L.C."/>
            <person name="Campbell B.J."/>
        </authorList>
    </citation>
    <scope>NUCLEOTIDE SEQUENCE [LARGE SCALE GENOMIC DNA]</scope>
    <source>
        <strain evidence="4">N3_P5</strain>
    </source>
</reference>
<dbReference type="SMART" id="SM00671">
    <property type="entry name" value="SEL1"/>
    <property type="match status" value="3"/>
</dbReference>
<dbReference type="Gene3D" id="1.25.40.10">
    <property type="entry name" value="Tetratricopeptide repeat domain"/>
    <property type="match status" value="1"/>
</dbReference>
<dbReference type="SUPFAM" id="SSF81901">
    <property type="entry name" value="HCP-like"/>
    <property type="match status" value="1"/>
</dbReference>
<dbReference type="InterPro" id="IPR007730">
    <property type="entry name" value="SPOR-like_dom"/>
</dbReference>
<dbReference type="AlphaFoldDB" id="A0A6N4E846"/>
<gene>
    <name evidence="4" type="ORF">C3L24_01820</name>
</gene>
<feature type="region of interest" description="Disordered" evidence="1">
    <location>
        <begin position="195"/>
        <end position="229"/>
    </location>
</feature>
<protein>
    <recommendedName>
        <fullName evidence="3">SPOR domain-containing protein</fullName>
    </recommendedName>
</protein>
<dbReference type="Pfam" id="PF05036">
    <property type="entry name" value="SPOR"/>
    <property type="match status" value="1"/>
</dbReference>
<dbReference type="GO" id="GO:0042834">
    <property type="term" value="F:peptidoglycan binding"/>
    <property type="evidence" value="ECO:0007669"/>
    <property type="project" value="InterPro"/>
</dbReference>